<dbReference type="SMART" id="SM00257">
    <property type="entry name" value="LysM"/>
    <property type="match status" value="3"/>
</dbReference>
<dbReference type="InterPro" id="IPR036779">
    <property type="entry name" value="LysM_dom_sf"/>
</dbReference>
<dbReference type="Pfam" id="PF01476">
    <property type="entry name" value="LysM"/>
    <property type="match status" value="3"/>
</dbReference>
<feature type="domain" description="LysM" evidence="1">
    <location>
        <begin position="188"/>
        <end position="232"/>
    </location>
</feature>
<proteinExistence type="predicted"/>
<organism evidence="2">
    <name type="scientific">Thermorudis peleae</name>
    <dbReference type="NCBI Taxonomy" id="1382356"/>
    <lineage>
        <taxon>Bacteria</taxon>
        <taxon>Pseudomonadati</taxon>
        <taxon>Thermomicrobiota</taxon>
        <taxon>Thermomicrobia</taxon>
        <taxon>Thermomicrobia incertae sedis</taxon>
        <taxon>Thermorudis</taxon>
    </lineage>
</organism>
<feature type="domain" description="LysM" evidence="1">
    <location>
        <begin position="129"/>
        <end position="173"/>
    </location>
</feature>
<dbReference type="PANTHER" id="PTHR33734:SF22">
    <property type="entry name" value="MEMBRANE-BOUND LYTIC MUREIN TRANSGLYCOSYLASE D"/>
    <property type="match status" value="1"/>
</dbReference>
<dbReference type="InterPro" id="IPR039564">
    <property type="entry name" value="Peptidase_C39-like"/>
</dbReference>
<reference evidence="2" key="1">
    <citation type="journal article" date="2020" name="mSystems">
        <title>Genome- and Community-Level Interaction Insights into Carbon Utilization and Element Cycling Functions of Hydrothermarchaeota in Hydrothermal Sediment.</title>
        <authorList>
            <person name="Zhou Z."/>
            <person name="Liu Y."/>
            <person name="Xu W."/>
            <person name="Pan J."/>
            <person name="Luo Z.H."/>
            <person name="Li M."/>
        </authorList>
    </citation>
    <scope>NUCLEOTIDE SEQUENCE [LARGE SCALE GENOMIC DNA]</scope>
    <source>
        <strain evidence="2">SpSt-210</strain>
    </source>
</reference>
<dbReference type="Gene3D" id="3.90.70.10">
    <property type="entry name" value="Cysteine proteinases"/>
    <property type="match status" value="1"/>
</dbReference>
<sequence>MERRRETNRSLVVLYATRQRQLRRERLLALPVPERRVHQFGRRPVTRSPRRHVPPALLLGGLSAMLASPGVVDAATTHLIQPGETLSEIAARYGTTVQALAQLNGIANPDYILAGSELRISEASSITARRHRVQEGETLAEIARQYGVTVEAIAAANELADPDLVPAGVELVIPAESNEPASSQPDSLIHVVAPGETLSAIARRYGVDVAALMQANALPDANRIFEGQMLRVPAARPTTTQSGQGVLLSGVPALRQSLPLSCESASLSMVTAYYGRQVSEWVFIENMPYHPNPHRGFRGDMNGAFGGTDDYGVYAEPLVPLLERYGFQAQVVYAQGDASVLRSELDRGRPVVVWMTNMASVQPRLTAEYEGETFTLVPQQHAVVVYGYDQDWVYIADPGDGQYRAFSWDDFMRSWGYFDGMALLISPAPWG</sequence>
<dbReference type="AlphaFoldDB" id="A0A831TLG9"/>
<evidence type="ECO:0000313" key="2">
    <source>
        <dbReference type="EMBL" id="HEG92748.1"/>
    </source>
</evidence>
<gene>
    <name evidence="2" type="ORF">ENP34_15125</name>
</gene>
<dbReference type="CDD" id="cd00118">
    <property type="entry name" value="LysM"/>
    <property type="match status" value="3"/>
</dbReference>
<dbReference type="InterPro" id="IPR018392">
    <property type="entry name" value="LysM"/>
</dbReference>
<protein>
    <submittedName>
        <fullName evidence="2">LysM peptidoglycan-binding domain-containing protein</fullName>
    </submittedName>
</protein>
<accession>A0A831TLG9</accession>
<dbReference type="EMBL" id="DSIY01000352">
    <property type="protein sequence ID" value="HEG92748.1"/>
    <property type="molecule type" value="Genomic_DNA"/>
</dbReference>
<dbReference type="PROSITE" id="PS51782">
    <property type="entry name" value="LYSM"/>
    <property type="match status" value="3"/>
</dbReference>
<dbReference type="SUPFAM" id="SSF54106">
    <property type="entry name" value="LysM domain"/>
    <property type="match status" value="3"/>
</dbReference>
<dbReference type="Gene3D" id="3.10.350.10">
    <property type="entry name" value="LysM domain"/>
    <property type="match status" value="3"/>
</dbReference>
<comment type="caution">
    <text evidence="2">The sequence shown here is derived from an EMBL/GenBank/DDBJ whole genome shotgun (WGS) entry which is preliminary data.</text>
</comment>
<feature type="domain" description="LysM" evidence="1">
    <location>
        <begin position="76"/>
        <end position="120"/>
    </location>
</feature>
<dbReference type="PANTHER" id="PTHR33734">
    <property type="entry name" value="LYSM DOMAIN-CONTAINING GPI-ANCHORED PROTEIN 2"/>
    <property type="match status" value="1"/>
</dbReference>
<dbReference type="Pfam" id="PF13529">
    <property type="entry name" value="Peptidase_C39_2"/>
    <property type="match status" value="1"/>
</dbReference>
<name>A0A831TLG9_9BACT</name>
<evidence type="ECO:0000259" key="1">
    <source>
        <dbReference type="PROSITE" id="PS51782"/>
    </source>
</evidence>